<evidence type="ECO:0000256" key="4">
    <source>
        <dbReference type="ARBA" id="ARBA00023125"/>
    </source>
</evidence>
<dbReference type="PRINTS" id="PR00040">
    <property type="entry name" value="HTHMERR"/>
</dbReference>
<evidence type="ECO:0000313" key="6">
    <source>
        <dbReference type="EMBL" id="QNQ07580.1"/>
    </source>
</evidence>
<keyword evidence="1" id="KW-0479">Metal-binding</keyword>
<proteinExistence type="predicted"/>
<dbReference type="GO" id="GO:0003677">
    <property type="term" value="F:DNA binding"/>
    <property type="evidence" value="ECO:0007669"/>
    <property type="project" value="UniProtKB-KW"/>
</dbReference>
<dbReference type="InterPro" id="IPR000551">
    <property type="entry name" value="MerR-type_HTH_dom"/>
</dbReference>
<evidence type="ECO:0000256" key="3">
    <source>
        <dbReference type="ARBA" id="ARBA00023014"/>
    </source>
</evidence>
<sequence length="168" mass="18231">MQASDIISIGDLAARTGVSVSAIRFYEAKGLLSPFRNAGRQRRFLRSDIRRLSFILIAQQLGLSIEAIGMELAKLPGERTPNATDWRRMSGGMRRLLDERIAALTRTRDRLDDCIGCGCLSLRKCALYNPGDRAAANGAGPRYVMGDCAAMGAEGLADRDVPDPPTSC</sequence>
<dbReference type="InterPro" id="IPR009061">
    <property type="entry name" value="DNA-bd_dom_put_sf"/>
</dbReference>
<dbReference type="SUPFAM" id="SSF46955">
    <property type="entry name" value="Putative DNA-binding domain"/>
    <property type="match status" value="1"/>
</dbReference>
<protein>
    <submittedName>
        <fullName evidence="6">Redox-sensitive transcriptional activator SoxR</fullName>
    </submittedName>
</protein>
<dbReference type="GO" id="GO:0006979">
    <property type="term" value="P:response to oxidative stress"/>
    <property type="evidence" value="ECO:0007669"/>
    <property type="project" value="InterPro"/>
</dbReference>
<dbReference type="KEGG" id="spap:H3Z74_12125"/>
<dbReference type="Proteomes" id="UP000516148">
    <property type="component" value="Chromosome"/>
</dbReference>
<reference evidence="6 7" key="1">
    <citation type="submission" date="2020-09" db="EMBL/GenBank/DDBJ databases">
        <title>Sphingomonas sp., a new species isolated from pork steak.</title>
        <authorList>
            <person name="Heidler von Heilborn D."/>
        </authorList>
    </citation>
    <scope>NUCLEOTIDE SEQUENCE [LARGE SCALE GENOMIC DNA]</scope>
    <source>
        <strain evidence="7">S8-3T</strain>
    </source>
</reference>
<dbReference type="GO" id="GO:0003700">
    <property type="term" value="F:DNA-binding transcription factor activity"/>
    <property type="evidence" value="ECO:0007669"/>
    <property type="project" value="InterPro"/>
</dbReference>
<dbReference type="EMBL" id="CP061038">
    <property type="protein sequence ID" value="QNQ07580.1"/>
    <property type="molecule type" value="Genomic_DNA"/>
</dbReference>
<organism evidence="6 7">
    <name type="scientific">Sphingomonas alpina</name>
    <dbReference type="NCBI Taxonomy" id="653931"/>
    <lineage>
        <taxon>Bacteria</taxon>
        <taxon>Pseudomonadati</taxon>
        <taxon>Pseudomonadota</taxon>
        <taxon>Alphaproteobacteria</taxon>
        <taxon>Sphingomonadales</taxon>
        <taxon>Sphingomonadaceae</taxon>
        <taxon>Sphingomonas</taxon>
    </lineage>
</organism>
<keyword evidence="3" id="KW-0411">Iron-sulfur</keyword>
<dbReference type="PANTHER" id="PTHR30204">
    <property type="entry name" value="REDOX-CYCLING DRUG-SENSING TRANSCRIPTIONAL ACTIVATOR SOXR"/>
    <property type="match status" value="1"/>
</dbReference>
<evidence type="ECO:0000259" key="5">
    <source>
        <dbReference type="PROSITE" id="PS50937"/>
    </source>
</evidence>
<dbReference type="AlphaFoldDB" id="A0A7H0LD27"/>
<gene>
    <name evidence="6" type="primary">soxR</name>
    <name evidence="6" type="ORF">H3Z74_12125</name>
</gene>
<dbReference type="GO" id="GO:0051537">
    <property type="term" value="F:2 iron, 2 sulfur cluster binding"/>
    <property type="evidence" value="ECO:0007669"/>
    <property type="project" value="UniProtKB-KW"/>
</dbReference>
<dbReference type="Gene3D" id="1.10.1660.10">
    <property type="match status" value="1"/>
</dbReference>
<accession>A0A7H0LD27</accession>
<evidence type="ECO:0000256" key="2">
    <source>
        <dbReference type="ARBA" id="ARBA00023004"/>
    </source>
</evidence>
<name>A0A7H0LD27_9SPHN</name>
<feature type="domain" description="HTH merR-type" evidence="5">
    <location>
        <begin position="6"/>
        <end position="75"/>
    </location>
</feature>
<evidence type="ECO:0000256" key="1">
    <source>
        <dbReference type="ARBA" id="ARBA00022714"/>
    </source>
</evidence>
<dbReference type="Pfam" id="PF13411">
    <property type="entry name" value="MerR_1"/>
    <property type="match status" value="1"/>
</dbReference>
<evidence type="ECO:0000313" key="7">
    <source>
        <dbReference type="Proteomes" id="UP000516148"/>
    </source>
</evidence>
<dbReference type="PROSITE" id="PS50937">
    <property type="entry name" value="HTH_MERR_2"/>
    <property type="match status" value="1"/>
</dbReference>
<dbReference type="RefSeq" id="WP_187759929.1">
    <property type="nucleotide sequence ID" value="NZ_CP061038.1"/>
</dbReference>
<dbReference type="CDD" id="cd01110">
    <property type="entry name" value="HTH_SoxR"/>
    <property type="match status" value="1"/>
</dbReference>
<dbReference type="PANTHER" id="PTHR30204:SF0">
    <property type="entry name" value="REDOX-SENSITIVE TRANSCRIPTIONAL ACTIVATOR SOXR"/>
    <property type="match status" value="1"/>
</dbReference>
<keyword evidence="1" id="KW-0001">2Fe-2S</keyword>
<dbReference type="PROSITE" id="PS00552">
    <property type="entry name" value="HTH_MERR_1"/>
    <property type="match status" value="1"/>
</dbReference>
<keyword evidence="7" id="KW-1185">Reference proteome</keyword>
<dbReference type="InterPro" id="IPR010211">
    <property type="entry name" value="Redox-sen_tscrpt-act_SoxR"/>
</dbReference>
<dbReference type="NCBIfam" id="TIGR01950">
    <property type="entry name" value="SoxR"/>
    <property type="match status" value="1"/>
</dbReference>
<keyword evidence="4" id="KW-0238">DNA-binding</keyword>
<keyword evidence="2" id="KW-0408">Iron</keyword>
<dbReference type="InterPro" id="IPR047057">
    <property type="entry name" value="MerR_fam"/>
</dbReference>
<dbReference type="SMART" id="SM00422">
    <property type="entry name" value="HTH_MERR"/>
    <property type="match status" value="1"/>
</dbReference>